<dbReference type="SUPFAM" id="SSF55307">
    <property type="entry name" value="Tubulin C-terminal domain-like"/>
    <property type="match status" value="1"/>
</dbReference>
<dbReference type="PROSITE" id="PS00228">
    <property type="entry name" value="TUBULIN_B_AUTOREG"/>
    <property type="match status" value="1"/>
</dbReference>
<dbReference type="PRINTS" id="PR01161">
    <property type="entry name" value="TUBULIN"/>
</dbReference>
<dbReference type="GO" id="GO:0007017">
    <property type="term" value="P:microtubule-based process"/>
    <property type="evidence" value="ECO:0007669"/>
    <property type="project" value="InterPro"/>
</dbReference>
<dbReference type="Gene3D" id="3.30.1330.20">
    <property type="entry name" value="Tubulin/FtsZ, C-terminal domain"/>
    <property type="match status" value="1"/>
</dbReference>
<dbReference type="PRINTS" id="PR01162">
    <property type="entry name" value="ALPHATUBULIN"/>
</dbReference>
<evidence type="ECO:0000256" key="6">
    <source>
        <dbReference type="ARBA" id="ARBA00049117"/>
    </source>
</evidence>
<keyword evidence="5 7" id="KW-0342">GTP-binding</keyword>
<feature type="domain" description="Tubulin/FtsZ GTPase" evidence="8">
    <location>
        <begin position="49"/>
        <end position="249"/>
    </location>
</feature>
<dbReference type="InterPro" id="IPR037103">
    <property type="entry name" value="Tubulin/FtsZ-like_C"/>
</dbReference>
<evidence type="ECO:0000256" key="5">
    <source>
        <dbReference type="ARBA" id="ARBA00023134"/>
    </source>
</evidence>
<accession>A0AAJ7SES2</accession>
<keyword evidence="9" id="KW-1185">Reference proteome</keyword>
<dbReference type="Proteomes" id="UP000694867">
    <property type="component" value="Unplaced"/>
</dbReference>
<name>A0AAJ7SES2_9ACAR</name>
<comment type="catalytic activity">
    <reaction evidence="6">
        <text>GTP + H2O = GDP + phosphate + H(+)</text>
        <dbReference type="Rhea" id="RHEA:19669"/>
        <dbReference type="ChEBI" id="CHEBI:15377"/>
        <dbReference type="ChEBI" id="CHEBI:15378"/>
        <dbReference type="ChEBI" id="CHEBI:37565"/>
        <dbReference type="ChEBI" id="CHEBI:43474"/>
        <dbReference type="ChEBI" id="CHEBI:58189"/>
    </reaction>
    <physiologicalReaction direction="left-to-right" evidence="6">
        <dbReference type="Rhea" id="RHEA:19670"/>
    </physiologicalReaction>
</comment>
<dbReference type="GO" id="GO:0005200">
    <property type="term" value="F:structural constituent of cytoskeleton"/>
    <property type="evidence" value="ECO:0007669"/>
    <property type="project" value="InterPro"/>
</dbReference>
<gene>
    <name evidence="10" type="primary">LOC100906885</name>
</gene>
<dbReference type="InterPro" id="IPR017975">
    <property type="entry name" value="Tubulin_CS"/>
</dbReference>
<evidence type="ECO:0000256" key="4">
    <source>
        <dbReference type="ARBA" id="ARBA00022801"/>
    </source>
</evidence>
<comment type="function">
    <text evidence="7">Tubulin is the major constituent of microtubules, a cylinder consisting of laterally associated linear protofilaments composed of alpha- and beta-tubulin heterodimers. Microtubules grow by the addition of GTP-tubulin dimers to the microtubule end, where a stabilizing cap forms. Below the cap, tubulin dimers are in GDP-bound state, owing to GTPase activity of alpha-tubulin.</text>
</comment>
<sequence>MREIVNVNIGQAGVKIGEALWKLLCLEHGVSCDGTWSQETTCGAYDNPECVFYGANGKFFPRAVFVDSEPDAIDALRKSPNGASRRIFNPSFLISGSESAANNFAWGRYRTGPDILESTLHEIRRMVERCDSFQGFIFSRSISGGTGSGFAALLLEHLYSEYQQKSRLEFALFPSPNISSIPVEPYNAVLSTQSTLPTIDCTFVLDNEAVYNLLRANLRRGAEVDDESVNLLIAQAISSTTLALRASCGQNMDIGDFSTNLVPSRKLHFPGLSFAPVVGPGKVLTCVKTMTRELLESKADLVSWDPRDGRCIACCLLYRGPSQPVDVQQSITKIKGLKQTTTASWCPPAFKVGHVPAPPIYPEQSVFGEISDALSMLSANTAVKGIFKRMTRKFDLLFSKRAFVHSYLCEGMSINDIRDAFEDVEDLIFEYQKQEEDMSDESFSSNTDGI</sequence>
<dbReference type="SUPFAM" id="SSF52490">
    <property type="entry name" value="Tubulin nucleotide-binding domain-like"/>
    <property type="match status" value="1"/>
</dbReference>
<keyword evidence="4" id="KW-0378">Hydrolase</keyword>
<dbReference type="Pfam" id="PF00091">
    <property type="entry name" value="Tubulin"/>
    <property type="match status" value="1"/>
</dbReference>
<dbReference type="RefSeq" id="XP_028967401.1">
    <property type="nucleotide sequence ID" value="XM_029111568.1"/>
</dbReference>
<keyword evidence="2 7" id="KW-0493">Microtubule</keyword>
<comment type="subunit">
    <text evidence="7">Dimer of alpha and beta chains. A typical microtubule is a hollow water-filled tube with an outer diameter of 25 nm and an inner diameter of 15 nM. Alpha-beta heterodimers associate head-to-tail to form protofilaments running lengthwise along the microtubule wall with the beta-tubulin subunit facing the microtubule plus end conferring a structural polarity. Microtubules usually have 13 protofilaments but different protofilament numbers can be found in some organisms and specialized cells.</text>
</comment>
<keyword evidence="3 7" id="KW-0547">Nucleotide-binding</keyword>
<dbReference type="GO" id="GO:0005525">
    <property type="term" value="F:GTP binding"/>
    <property type="evidence" value="ECO:0007669"/>
    <property type="project" value="UniProtKB-UniRule"/>
</dbReference>
<dbReference type="GeneID" id="100906885"/>
<dbReference type="InterPro" id="IPR003008">
    <property type="entry name" value="Tubulin_FtsZ_GTPase"/>
</dbReference>
<organism evidence="9 10">
    <name type="scientific">Galendromus occidentalis</name>
    <name type="common">western predatory mite</name>
    <dbReference type="NCBI Taxonomy" id="34638"/>
    <lineage>
        <taxon>Eukaryota</taxon>
        <taxon>Metazoa</taxon>
        <taxon>Ecdysozoa</taxon>
        <taxon>Arthropoda</taxon>
        <taxon>Chelicerata</taxon>
        <taxon>Arachnida</taxon>
        <taxon>Acari</taxon>
        <taxon>Parasitiformes</taxon>
        <taxon>Mesostigmata</taxon>
        <taxon>Gamasina</taxon>
        <taxon>Phytoseioidea</taxon>
        <taxon>Phytoseiidae</taxon>
        <taxon>Typhlodrominae</taxon>
        <taxon>Galendromus</taxon>
    </lineage>
</organism>
<evidence type="ECO:0000259" key="8">
    <source>
        <dbReference type="SMART" id="SM00864"/>
    </source>
</evidence>
<dbReference type="AlphaFoldDB" id="A0AAJ7SES2"/>
<dbReference type="InterPro" id="IPR036525">
    <property type="entry name" value="Tubulin/FtsZ_GTPase_sf"/>
</dbReference>
<evidence type="ECO:0000313" key="9">
    <source>
        <dbReference type="Proteomes" id="UP000694867"/>
    </source>
</evidence>
<dbReference type="InterPro" id="IPR008280">
    <property type="entry name" value="Tub_FtsZ_C"/>
</dbReference>
<dbReference type="InterPro" id="IPR000217">
    <property type="entry name" value="Tubulin"/>
</dbReference>
<dbReference type="SMART" id="SM00864">
    <property type="entry name" value="Tubulin"/>
    <property type="match status" value="1"/>
</dbReference>
<evidence type="ECO:0000256" key="3">
    <source>
        <dbReference type="ARBA" id="ARBA00022741"/>
    </source>
</evidence>
<evidence type="ECO:0000256" key="7">
    <source>
        <dbReference type="RuleBase" id="RU000352"/>
    </source>
</evidence>
<dbReference type="InterPro" id="IPR013838">
    <property type="entry name" value="Beta-tubulin_BS"/>
</dbReference>
<dbReference type="GO" id="GO:0005874">
    <property type="term" value="C:microtubule"/>
    <property type="evidence" value="ECO:0007669"/>
    <property type="project" value="UniProtKB-KW"/>
</dbReference>
<dbReference type="PROSITE" id="PS00227">
    <property type="entry name" value="TUBULIN"/>
    <property type="match status" value="1"/>
</dbReference>
<evidence type="ECO:0000313" key="10">
    <source>
        <dbReference type="RefSeq" id="XP_028967401.1"/>
    </source>
</evidence>
<evidence type="ECO:0000256" key="1">
    <source>
        <dbReference type="ARBA" id="ARBA00009636"/>
    </source>
</evidence>
<dbReference type="PANTHER" id="PTHR11588">
    <property type="entry name" value="TUBULIN"/>
    <property type="match status" value="1"/>
</dbReference>
<evidence type="ECO:0000256" key="2">
    <source>
        <dbReference type="ARBA" id="ARBA00022701"/>
    </source>
</evidence>
<dbReference type="Pfam" id="PF03953">
    <property type="entry name" value="Tubulin_C"/>
    <property type="match status" value="1"/>
</dbReference>
<dbReference type="InterPro" id="IPR002452">
    <property type="entry name" value="Alpha_tubulin"/>
</dbReference>
<comment type="similarity">
    <text evidence="1 7">Belongs to the tubulin family.</text>
</comment>
<dbReference type="KEGG" id="goe:100906885"/>
<reference evidence="10" key="1">
    <citation type="submission" date="2025-08" db="UniProtKB">
        <authorList>
            <consortium name="RefSeq"/>
        </authorList>
    </citation>
    <scope>IDENTIFICATION</scope>
</reference>
<dbReference type="Gene3D" id="3.40.50.1440">
    <property type="entry name" value="Tubulin/FtsZ, GTPase domain"/>
    <property type="match status" value="1"/>
</dbReference>
<dbReference type="Gene3D" id="1.10.287.600">
    <property type="entry name" value="Helix hairpin bin"/>
    <property type="match status" value="1"/>
</dbReference>
<protein>
    <recommendedName>
        <fullName evidence="7">Tubulin alpha chain</fullName>
    </recommendedName>
</protein>
<dbReference type="InterPro" id="IPR018316">
    <property type="entry name" value="Tubulin/FtsZ_2-layer-sand-dom"/>
</dbReference>
<dbReference type="InterPro" id="IPR023123">
    <property type="entry name" value="Tubulin_C"/>
</dbReference>
<dbReference type="GO" id="GO:0016787">
    <property type="term" value="F:hydrolase activity"/>
    <property type="evidence" value="ECO:0007669"/>
    <property type="project" value="UniProtKB-KW"/>
</dbReference>
<proteinExistence type="inferred from homology"/>